<keyword evidence="3 6" id="KW-0808">Transferase</keyword>
<keyword evidence="6" id="KW-0963">Cytoplasm</keyword>
<dbReference type="Proteomes" id="UP000092213">
    <property type="component" value="Chromosome"/>
</dbReference>
<evidence type="ECO:0000256" key="3">
    <source>
        <dbReference type="ARBA" id="ARBA00022679"/>
    </source>
</evidence>
<name>A0A193FYY2_9BORD</name>
<evidence type="ECO:0000313" key="8">
    <source>
        <dbReference type="Proteomes" id="UP000092213"/>
    </source>
</evidence>
<keyword evidence="1 6" id="KW-0698">rRNA processing</keyword>
<dbReference type="PIRSF" id="PIRSF004505">
    <property type="entry name" value="MT_bac"/>
    <property type="match status" value="1"/>
</dbReference>
<dbReference type="RefSeq" id="WP_066670618.1">
    <property type="nucleotide sequence ID" value="NZ_CP016171.1"/>
</dbReference>
<dbReference type="Gene3D" id="3.40.1280.10">
    <property type="match status" value="1"/>
</dbReference>
<comment type="catalytic activity">
    <reaction evidence="6">
        <text>pseudouridine(1915) in 23S rRNA + S-adenosyl-L-methionine = N(3)-methylpseudouridine(1915) in 23S rRNA + S-adenosyl-L-homocysteine + H(+)</text>
        <dbReference type="Rhea" id="RHEA:42752"/>
        <dbReference type="Rhea" id="RHEA-COMP:10221"/>
        <dbReference type="Rhea" id="RHEA-COMP:10222"/>
        <dbReference type="ChEBI" id="CHEBI:15378"/>
        <dbReference type="ChEBI" id="CHEBI:57856"/>
        <dbReference type="ChEBI" id="CHEBI:59789"/>
        <dbReference type="ChEBI" id="CHEBI:65314"/>
        <dbReference type="ChEBI" id="CHEBI:74486"/>
        <dbReference type="EC" id="2.1.1.177"/>
    </reaction>
</comment>
<organism evidence="7 8">
    <name type="scientific">Bordetella bronchialis</name>
    <dbReference type="NCBI Taxonomy" id="463025"/>
    <lineage>
        <taxon>Bacteria</taxon>
        <taxon>Pseudomonadati</taxon>
        <taxon>Pseudomonadota</taxon>
        <taxon>Betaproteobacteria</taxon>
        <taxon>Burkholderiales</taxon>
        <taxon>Alcaligenaceae</taxon>
        <taxon>Bordetella</taxon>
    </lineage>
</organism>
<comment type="subcellular location">
    <subcellularLocation>
        <location evidence="6">Cytoplasm</location>
    </subcellularLocation>
</comment>
<dbReference type="InterPro" id="IPR029028">
    <property type="entry name" value="Alpha/beta_knot_MTases"/>
</dbReference>
<dbReference type="InterPro" id="IPR003742">
    <property type="entry name" value="RlmH-like"/>
</dbReference>
<dbReference type="HAMAP" id="MF_00658">
    <property type="entry name" value="23SrRNA_methyltr_H"/>
    <property type="match status" value="1"/>
</dbReference>
<keyword evidence="2 6" id="KW-0489">Methyltransferase</keyword>
<dbReference type="STRING" id="463025.BAU08_17075"/>
<dbReference type="SUPFAM" id="SSF75217">
    <property type="entry name" value="alpha/beta knot"/>
    <property type="match status" value="1"/>
</dbReference>
<feature type="binding site" evidence="6">
    <location>
        <begin position="123"/>
        <end position="128"/>
    </location>
    <ligand>
        <name>S-adenosyl-L-methionine</name>
        <dbReference type="ChEBI" id="CHEBI:59789"/>
    </ligand>
</feature>
<accession>A0A193FYY2</accession>
<dbReference type="PANTHER" id="PTHR33603">
    <property type="entry name" value="METHYLTRANSFERASE"/>
    <property type="match status" value="1"/>
</dbReference>
<protein>
    <recommendedName>
        <fullName evidence="6">Ribosomal RNA large subunit methyltransferase H</fullName>
        <ecNumber evidence="6">2.1.1.177</ecNumber>
    </recommendedName>
    <alternativeName>
        <fullName evidence="6">23S rRNA (pseudouridine1915-N3)-methyltransferase</fullName>
    </alternativeName>
    <alternativeName>
        <fullName evidence="6">23S rRNA m3Psi1915 methyltransferase</fullName>
    </alternativeName>
    <alternativeName>
        <fullName evidence="6">rRNA (pseudouridine-N3-)-methyltransferase RlmH</fullName>
    </alternativeName>
</protein>
<dbReference type="EC" id="2.1.1.177" evidence="6"/>
<sequence>MKLVVVAVGHRMPGWVETAWEDYARRLPPDCALELREVKPEPRTSGKTPAQMMAAEARRIEAAAPAAATRIALDERGRDLTTAALAKTLEQWRGQGRDVALLVGGPDGLDAALKSSCDGLIRLSSLTLPHPMVRIVLAEQLYRAWAILNNHPYHRA</sequence>
<keyword evidence="4 6" id="KW-0949">S-adenosyl-L-methionine</keyword>
<comment type="similarity">
    <text evidence="5 6">Belongs to the RNA methyltransferase RlmH family.</text>
</comment>
<evidence type="ECO:0000256" key="2">
    <source>
        <dbReference type="ARBA" id="ARBA00022603"/>
    </source>
</evidence>
<feature type="binding site" evidence="6">
    <location>
        <position position="104"/>
    </location>
    <ligand>
        <name>S-adenosyl-L-methionine</name>
        <dbReference type="ChEBI" id="CHEBI:59789"/>
    </ligand>
</feature>
<evidence type="ECO:0000256" key="6">
    <source>
        <dbReference type="HAMAP-Rule" id="MF_00658"/>
    </source>
</evidence>
<dbReference type="InterPro" id="IPR029026">
    <property type="entry name" value="tRNA_m1G_MTases_N"/>
</dbReference>
<dbReference type="GO" id="GO:0005737">
    <property type="term" value="C:cytoplasm"/>
    <property type="evidence" value="ECO:0007669"/>
    <property type="project" value="UniProtKB-SubCell"/>
</dbReference>
<proteinExistence type="inferred from homology"/>
<dbReference type="EMBL" id="CP016171">
    <property type="protein sequence ID" value="ANN72835.1"/>
    <property type="molecule type" value="Genomic_DNA"/>
</dbReference>
<gene>
    <name evidence="6" type="primary">rlmH</name>
    <name evidence="7" type="ORF">BAU08_17075</name>
</gene>
<dbReference type="AlphaFoldDB" id="A0A193FYY2"/>
<evidence type="ECO:0000256" key="5">
    <source>
        <dbReference type="ARBA" id="ARBA00038303"/>
    </source>
</evidence>
<evidence type="ECO:0000256" key="4">
    <source>
        <dbReference type="ARBA" id="ARBA00022691"/>
    </source>
</evidence>
<evidence type="ECO:0000313" key="7">
    <source>
        <dbReference type="EMBL" id="ANN72835.1"/>
    </source>
</evidence>
<dbReference type="NCBIfam" id="NF000986">
    <property type="entry name" value="PRK00103.1-4"/>
    <property type="match status" value="1"/>
</dbReference>
<feature type="binding site" evidence="6">
    <location>
        <position position="73"/>
    </location>
    <ligand>
        <name>S-adenosyl-L-methionine</name>
        <dbReference type="ChEBI" id="CHEBI:59789"/>
    </ligand>
</feature>
<comment type="subunit">
    <text evidence="6">Homodimer.</text>
</comment>
<dbReference type="GO" id="GO:0070038">
    <property type="term" value="F:rRNA (pseudouridine-N3-)-methyltransferase activity"/>
    <property type="evidence" value="ECO:0007669"/>
    <property type="project" value="UniProtKB-UniRule"/>
</dbReference>
<dbReference type="PANTHER" id="PTHR33603:SF1">
    <property type="entry name" value="RIBOSOMAL RNA LARGE SUBUNIT METHYLTRANSFERASE H"/>
    <property type="match status" value="1"/>
</dbReference>
<reference evidence="7 8" key="1">
    <citation type="submission" date="2016-06" db="EMBL/GenBank/DDBJ databases">
        <title>Complete genome sequences of Bordetella bronchialis and Bordetella flabilis.</title>
        <authorList>
            <person name="LiPuma J.J."/>
            <person name="Spilker T."/>
        </authorList>
    </citation>
    <scope>NUCLEOTIDE SEQUENCE [LARGE SCALE GENOMIC DNA]</scope>
    <source>
        <strain evidence="7 8">AU17976</strain>
    </source>
</reference>
<dbReference type="Pfam" id="PF02590">
    <property type="entry name" value="SPOUT_MTase"/>
    <property type="match status" value="1"/>
</dbReference>
<comment type="function">
    <text evidence="6">Specifically methylates the pseudouridine at position 1915 (m3Psi1915) in 23S rRNA.</text>
</comment>
<dbReference type="CDD" id="cd18081">
    <property type="entry name" value="RlmH-like"/>
    <property type="match status" value="1"/>
</dbReference>
<evidence type="ECO:0000256" key="1">
    <source>
        <dbReference type="ARBA" id="ARBA00022552"/>
    </source>
</evidence>